<evidence type="ECO:0000256" key="4">
    <source>
        <dbReference type="ARBA" id="ARBA00022679"/>
    </source>
</evidence>
<keyword evidence="14" id="KW-1185">Reference proteome</keyword>
<accession>A0ABY4X476</accession>
<dbReference type="Pfam" id="PF02518">
    <property type="entry name" value="HATPase_c"/>
    <property type="match status" value="1"/>
</dbReference>
<dbReference type="SUPFAM" id="SSF47384">
    <property type="entry name" value="Homodimeric domain of signal transducing histidine kinase"/>
    <property type="match status" value="1"/>
</dbReference>
<dbReference type="Pfam" id="PF00989">
    <property type="entry name" value="PAS"/>
    <property type="match status" value="1"/>
</dbReference>
<dbReference type="InterPro" id="IPR013767">
    <property type="entry name" value="PAS_fold"/>
</dbReference>
<evidence type="ECO:0000256" key="8">
    <source>
        <dbReference type="ARBA" id="ARBA00023012"/>
    </source>
</evidence>
<dbReference type="CDD" id="cd00082">
    <property type="entry name" value="HisKA"/>
    <property type="match status" value="1"/>
</dbReference>
<evidence type="ECO:0000256" key="9">
    <source>
        <dbReference type="SAM" id="Phobius"/>
    </source>
</evidence>
<dbReference type="RefSeq" id="WP_252165521.1">
    <property type="nucleotide sequence ID" value="NZ_CP084930.1"/>
</dbReference>
<dbReference type="InterPro" id="IPR001610">
    <property type="entry name" value="PAC"/>
</dbReference>
<dbReference type="Pfam" id="PF08447">
    <property type="entry name" value="PAS_3"/>
    <property type="match status" value="1"/>
</dbReference>
<keyword evidence="9" id="KW-0472">Membrane</keyword>
<dbReference type="SMART" id="SM00387">
    <property type="entry name" value="HATPase_c"/>
    <property type="match status" value="1"/>
</dbReference>
<feature type="domain" description="PAC" evidence="12">
    <location>
        <begin position="376"/>
        <end position="428"/>
    </location>
</feature>
<dbReference type="SUPFAM" id="SSF55785">
    <property type="entry name" value="PYP-like sensor domain (PAS domain)"/>
    <property type="match status" value="2"/>
</dbReference>
<keyword evidence="6" id="KW-0418">Kinase</keyword>
<proteinExistence type="predicted"/>
<dbReference type="SMART" id="SM00091">
    <property type="entry name" value="PAS"/>
    <property type="match status" value="1"/>
</dbReference>
<dbReference type="InterPro" id="IPR000700">
    <property type="entry name" value="PAS-assoc_C"/>
</dbReference>
<comment type="catalytic activity">
    <reaction evidence="1">
        <text>ATP + protein L-histidine = ADP + protein N-phospho-L-histidine.</text>
        <dbReference type="EC" id="2.7.13.3"/>
    </reaction>
</comment>
<name>A0ABY4X476_9SPHN</name>
<dbReference type="InterPro" id="IPR035965">
    <property type="entry name" value="PAS-like_dom_sf"/>
</dbReference>
<evidence type="ECO:0000256" key="2">
    <source>
        <dbReference type="ARBA" id="ARBA00012438"/>
    </source>
</evidence>
<dbReference type="PRINTS" id="PR00344">
    <property type="entry name" value="BCTRLSENSOR"/>
</dbReference>
<dbReference type="Gene3D" id="1.10.287.130">
    <property type="match status" value="1"/>
</dbReference>
<dbReference type="Gene3D" id="2.10.70.100">
    <property type="match status" value="1"/>
</dbReference>
<keyword evidence="9" id="KW-1133">Transmembrane helix</keyword>
<keyword evidence="5" id="KW-0547">Nucleotide-binding</keyword>
<sequence>MPGDSRDGASGAARPSPRALATIRFACVVAIGIGVLSLLGWVAGLPALVHFGAEAYPHWPNTALAQSGLALALLFWTAGHRAWGVPPLALALCVGGGTFLQYATSRDLGIDRLLLNPMLIPTDSIIPGRPGILTTLSLLLLATGVLLLLSQPRWARAGVLALACLALGLTVTSLSLLLALPKVGEPVVRLASSIPSSLATASLGLALVLSQPGPRDLAQPLQSLWGRGSPWTRAELALPALVVLPAILFPIEVQLAQTGRIRPMEIELLGSVINLALVVGLFAWALVVLEQERRTLVESEARLGVATEAYGIGVFEWHMWTGDLVWSAGAERKLGLPPGALSSYAAWRAHLDPAEAEALLARLEGFIARGALGDRFVYQYRFRRPDGSLRLIENSARVLCDAQGRPARMIGLAVDITDRERQQAQLRSLIQTVPSAMIVIDAQGVIRRFNPAAEILFGLSKKVVLGRDVALLLAEPGPGESLFGRPLVRADLLVPSRSLARVVRRRAGSEVPVELSVGEAMAAGERLFTIFIRDVSEREAALARLETLRNEYAHASRLTTMGEMAAGLAHELNQPLAACANFLSSAELMLDPQAGSAVQAVRQAREQVLRAGAITRKLRDFLAKGEAEMSVHPVRGVIEDALTLALAGRDRARLTIALALAPEADSMLADRVQIQQVLVNLIRNAAEAIAECADGRGTLFISTALAEQRMIRFTIADTGPGIAPDILAAPFSPFVSTKKGEGMGIGLAICRRLIEAHGGTLVLANRAEGGACLSFTIPLAYLEEAAA</sequence>
<dbReference type="CDD" id="cd00130">
    <property type="entry name" value="PAS"/>
    <property type="match status" value="1"/>
</dbReference>
<evidence type="ECO:0000256" key="1">
    <source>
        <dbReference type="ARBA" id="ARBA00000085"/>
    </source>
</evidence>
<evidence type="ECO:0000259" key="10">
    <source>
        <dbReference type="PROSITE" id="PS50109"/>
    </source>
</evidence>
<feature type="transmembrane region" description="Helical" evidence="9">
    <location>
        <begin position="131"/>
        <end position="150"/>
    </location>
</feature>
<keyword evidence="7" id="KW-0067">ATP-binding</keyword>
<dbReference type="InterPro" id="IPR004358">
    <property type="entry name" value="Sig_transdc_His_kin-like_C"/>
</dbReference>
<keyword evidence="4" id="KW-0808">Transferase</keyword>
<dbReference type="InterPro" id="IPR003661">
    <property type="entry name" value="HisK_dim/P_dom"/>
</dbReference>
<dbReference type="PANTHER" id="PTHR43065">
    <property type="entry name" value="SENSOR HISTIDINE KINASE"/>
    <property type="match status" value="1"/>
</dbReference>
<dbReference type="NCBIfam" id="TIGR00229">
    <property type="entry name" value="sensory_box"/>
    <property type="match status" value="1"/>
</dbReference>
<keyword evidence="8" id="KW-0902">Two-component regulatory system</keyword>
<dbReference type="Gene3D" id="3.30.450.20">
    <property type="entry name" value="PAS domain"/>
    <property type="match status" value="2"/>
</dbReference>
<evidence type="ECO:0000313" key="14">
    <source>
        <dbReference type="Proteomes" id="UP001056937"/>
    </source>
</evidence>
<evidence type="ECO:0000259" key="12">
    <source>
        <dbReference type="PROSITE" id="PS50113"/>
    </source>
</evidence>
<dbReference type="InterPro" id="IPR003594">
    <property type="entry name" value="HATPase_dom"/>
</dbReference>
<dbReference type="PROSITE" id="PS50113">
    <property type="entry name" value="PAC"/>
    <property type="match status" value="1"/>
</dbReference>
<feature type="domain" description="PAS" evidence="11">
    <location>
        <begin position="422"/>
        <end position="476"/>
    </location>
</feature>
<dbReference type="EMBL" id="CP084930">
    <property type="protein sequence ID" value="USI71708.1"/>
    <property type="molecule type" value="Genomic_DNA"/>
</dbReference>
<evidence type="ECO:0000256" key="6">
    <source>
        <dbReference type="ARBA" id="ARBA00022777"/>
    </source>
</evidence>
<feature type="transmembrane region" description="Helical" evidence="9">
    <location>
        <begin position="56"/>
        <end position="76"/>
    </location>
</feature>
<keyword evidence="3" id="KW-0597">Phosphoprotein</keyword>
<dbReference type="SUPFAM" id="SSF55874">
    <property type="entry name" value="ATPase domain of HSP90 chaperone/DNA topoisomerase II/histidine kinase"/>
    <property type="match status" value="1"/>
</dbReference>
<evidence type="ECO:0000256" key="7">
    <source>
        <dbReference type="ARBA" id="ARBA00022840"/>
    </source>
</evidence>
<dbReference type="InterPro" id="IPR005467">
    <property type="entry name" value="His_kinase_dom"/>
</dbReference>
<protein>
    <recommendedName>
        <fullName evidence="2">histidine kinase</fullName>
        <ecNumber evidence="2">2.7.13.3</ecNumber>
    </recommendedName>
</protein>
<feature type="transmembrane region" description="Helical" evidence="9">
    <location>
        <begin position="83"/>
        <end position="103"/>
    </location>
</feature>
<dbReference type="SMART" id="SM00086">
    <property type="entry name" value="PAC"/>
    <property type="match status" value="2"/>
</dbReference>
<dbReference type="PANTHER" id="PTHR43065:SF46">
    <property type="entry name" value="C4-DICARBOXYLATE TRANSPORT SENSOR PROTEIN DCTB"/>
    <property type="match status" value="1"/>
</dbReference>
<evidence type="ECO:0000313" key="13">
    <source>
        <dbReference type="EMBL" id="USI71708.1"/>
    </source>
</evidence>
<feature type="transmembrane region" description="Helical" evidence="9">
    <location>
        <begin position="21"/>
        <end position="44"/>
    </location>
</feature>
<evidence type="ECO:0000259" key="11">
    <source>
        <dbReference type="PROSITE" id="PS50112"/>
    </source>
</evidence>
<evidence type="ECO:0000256" key="5">
    <source>
        <dbReference type="ARBA" id="ARBA00022741"/>
    </source>
</evidence>
<dbReference type="InterPro" id="IPR036097">
    <property type="entry name" value="HisK_dim/P_sf"/>
</dbReference>
<dbReference type="Proteomes" id="UP001056937">
    <property type="component" value="Chromosome 1"/>
</dbReference>
<feature type="transmembrane region" description="Helical" evidence="9">
    <location>
        <begin position="157"/>
        <end position="180"/>
    </location>
</feature>
<gene>
    <name evidence="13" type="ORF">LHA26_10250</name>
</gene>
<dbReference type="Pfam" id="PF00512">
    <property type="entry name" value="HisKA"/>
    <property type="match status" value="1"/>
</dbReference>
<keyword evidence="9" id="KW-0812">Transmembrane</keyword>
<feature type="transmembrane region" description="Helical" evidence="9">
    <location>
        <begin position="236"/>
        <end position="256"/>
    </location>
</feature>
<dbReference type="PROSITE" id="PS50112">
    <property type="entry name" value="PAS"/>
    <property type="match status" value="1"/>
</dbReference>
<dbReference type="InterPro" id="IPR013655">
    <property type="entry name" value="PAS_fold_3"/>
</dbReference>
<reference evidence="13" key="1">
    <citation type="journal article" date="2022" name="Toxins">
        <title>Genomic Analysis of Sphingopyxis sp. USTB-05 for Biodegrading Cyanobacterial Hepatotoxins.</title>
        <authorList>
            <person name="Liu C."/>
            <person name="Xu Q."/>
            <person name="Zhao Z."/>
            <person name="Zhang H."/>
            <person name="Liu X."/>
            <person name="Yin C."/>
            <person name="Liu Y."/>
            <person name="Yan H."/>
        </authorList>
    </citation>
    <scope>NUCLEOTIDE SEQUENCE</scope>
    <source>
        <strain evidence="13">NBD5</strain>
    </source>
</reference>
<feature type="domain" description="Histidine kinase" evidence="10">
    <location>
        <begin position="567"/>
        <end position="781"/>
    </location>
</feature>
<organism evidence="13 14">
    <name type="scientific">Sphingomonas morindae</name>
    <dbReference type="NCBI Taxonomy" id="1541170"/>
    <lineage>
        <taxon>Bacteria</taxon>
        <taxon>Pseudomonadati</taxon>
        <taxon>Pseudomonadota</taxon>
        <taxon>Alphaproteobacteria</taxon>
        <taxon>Sphingomonadales</taxon>
        <taxon>Sphingomonadaceae</taxon>
        <taxon>Sphingomonas</taxon>
    </lineage>
</organism>
<dbReference type="Gene3D" id="3.30.565.10">
    <property type="entry name" value="Histidine kinase-like ATPase, C-terminal domain"/>
    <property type="match status" value="1"/>
</dbReference>
<feature type="transmembrane region" description="Helical" evidence="9">
    <location>
        <begin position="268"/>
        <end position="289"/>
    </location>
</feature>
<dbReference type="InterPro" id="IPR036890">
    <property type="entry name" value="HATPase_C_sf"/>
</dbReference>
<dbReference type="EC" id="2.7.13.3" evidence="2"/>
<dbReference type="InterPro" id="IPR000014">
    <property type="entry name" value="PAS"/>
</dbReference>
<dbReference type="PROSITE" id="PS50109">
    <property type="entry name" value="HIS_KIN"/>
    <property type="match status" value="1"/>
</dbReference>
<evidence type="ECO:0000256" key="3">
    <source>
        <dbReference type="ARBA" id="ARBA00022553"/>
    </source>
</evidence>
<dbReference type="SMART" id="SM00388">
    <property type="entry name" value="HisKA"/>
    <property type="match status" value="1"/>
</dbReference>